<name>A0A1Q2D8C4_9ENTE</name>
<evidence type="ECO:0000313" key="2">
    <source>
        <dbReference type="Proteomes" id="UP000188246"/>
    </source>
</evidence>
<sequence length="85" mass="10082">MDRLKQLPDKLHRRYMIVLITYLLILIVSAIVFNINIMFCLLIALGILMDIYFIPKATTGKKKWIIWDIFFYSLTLLAIIYLNTK</sequence>
<dbReference type="KEGG" id="vpi:BW732_10655"/>
<reference evidence="1 2" key="1">
    <citation type="journal article" date="2010" name="Int. J. Syst. Evol. Microbiol.">
        <title>Vagococcus penaei sp. nov., isolated from spoilage microbiota of cooked shrimp (Penaeus vannamei).</title>
        <authorList>
            <person name="Jaffres E."/>
            <person name="Prevost H."/>
            <person name="Rossero A."/>
            <person name="Joffraud J.J."/>
            <person name="Dousset X."/>
        </authorList>
    </citation>
    <scope>NUCLEOTIDE SEQUENCE [LARGE SCALE GENOMIC DNA]</scope>
    <source>
        <strain evidence="1 2">CD276</strain>
    </source>
</reference>
<organism evidence="1 2">
    <name type="scientific">Vagococcus penaei</name>
    <dbReference type="NCBI Taxonomy" id="633807"/>
    <lineage>
        <taxon>Bacteria</taxon>
        <taxon>Bacillati</taxon>
        <taxon>Bacillota</taxon>
        <taxon>Bacilli</taxon>
        <taxon>Lactobacillales</taxon>
        <taxon>Enterococcaceae</taxon>
        <taxon>Vagococcus</taxon>
    </lineage>
</organism>
<gene>
    <name evidence="1" type="ORF">BW732_10655</name>
</gene>
<dbReference type="AlphaFoldDB" id="A0A1Q2D8C4"/>
<accession>A0A1Q2D8C4</accession>
<evidence type="ECO:0000313" key="1">
    <source>
        <dbReference type="EMBL" id="AQP54617.1"/>
    </source>
</evidence>
<proteinExistence type="predicted"/>
<dbReference type="STRING" id="633807.BW732_10655"/>
<protein>
    <submittedName>
        <fullName evidence="1">Uncharacterized protein</fullName>
    </submittedName>
</protein>
<dbReference type="Proteomes" id="UP000188246">
    <property type="component" value="Chromosome"/>
</dbReference>
<dbReference type="EMBL" id="CP019609">
    <property type="protein sequence ID" value="AQP54617.1"/>
    <property type="molecule type" value="Genomic_DNA"/>
</dbReference>
<dbReference type="RefSeq" id="WP_077276706.1">
    <property type="nucleotide sequence ID" value="NZ_CP019609.1"/>
</dbReference>
<keyword evidence="2" id="KW-1185">Reference proteome</keyword>
<dbReference type="OrthoDB" id="9959188at2"/>